<dbReference type="PANTHER" id="PTHR28524:SF3">
    <property type="entry name" value="SUCCINATE DEHYDROGENASE ASSEMBLY FACTOR 4, MITOCHONDRIAL"/>
    <property type="match status" value="1"/>
</dbReference>
<feature type="region of interest" description="Disordered" evidence="3">
    <location>
        <begin position="108"/>
        <end position="139"/>
    </location>
</feature>
<evidence type="ECO:0000256" key="3">
    <source>
        <dbReference type="SAM" id="MobiDB-lite"/>
    </source>
</evidence>
<proteinExistence type="inferred from homology"/>
<organism evidence="4">
    <name type="scientific">Cyclophora tenuis</name>
    <name type="common">Marine diatom</name>
    <dbReference type="NCBI Taxonomy" id="216820"/>
    <lineage>
        <taxon>Eukaryota</taxon>
        <taxon>Sar</taxon>
        <taxon>Stramenopiles</taxon>
        <taxon>Ochrophyta</taxon>
        <taxon>Bacillariophyta</taxon>
        <taxon>Fragilariophyceae</taxon>
        <taxon>Fragilariophycidae</taxon>
        <taxon>Cyclophorales</taxon>
        <taxon>Cyclophoraceae</taxon>
        <taxon>Cyclophora</taxon>
    </lineage>
</organism>
<gene>
    <name evidence="4" type="ORF">CTEN0397_LOCUS8858</name>
</gene>
<dbReference type="GO" id="GO:0005739">
    <property type="term" value="C:mitochondrion"/>
    <property type="evidence" value="ECO:0007669"/>
    <property type="project" value="TreeGrafter"/>
</dbReference>
<sequence length="149" mass="16519">MWTIVIRRCAIVSNPIKPLVVASSRHSCGAQFASLSTTTTTTSQRWKSTAPTMQPEEVVVVSQTRVQSELVSSASSSASFSEEDEKIVKTACGDVDDDDDEMEQEEMFVDPHTSLGTSMREWGGPRRGGRLPEPTRFGDWERKGRCTDF</sequence>
<name>A0A7S1D661_CYCTE</name>
<protein>
    <recommendedName>
        <fullName evidence="2">Succinate dehydrogenase assembly factor 4, mitochondrial</fullName>
    </recommendedName>
</protein>
<evidence type="ECO:0000313" key="4">
    <source>
        <dbReference type="EMBL" id="CAD8937795.1"/>
    </source>
</evidence>
<reference evidence="4" key="1">
    <citation type="submission" date="2021-01" db="EMBL/GenBank/DDBJ databases">
        <authorList>
            <person name="Corre E."/>
            <person name="Pelletier E."/>
            <person name="Niang G."/>
            <person name="Scheremetjew M."/>
            <person name="Finn R."/>
            <person name="Kale V."/>
            <person name="Holt S."/>
            <person name="Cochrane G."/>
            <person name="Meng A."/>
            <person name="Brown T."/>
            <person name="Cohen L."/>
        </authorList>
    </citation>
    <scope>NUCLEOTIDE SEQUENCE</scope>
    <source>
        <strain evidence="4">ECT3854</strain>
    </source>
</reference>
<dbReference type="AlphaFoldDB" id="A0A7S1D661"/>
<comment type="similarity">
    <text evidence="1">Belongs to the SDHAF4 family.</text>
</comment>
<evidence type="ECO:0000256" key="1">
    <source>
        <dbReference type="ARBA" id="ARBA00005701"/>
    </source>
</evidence>
<dbReference type="Pfam" id="PF07896">
    <property type="entry name" value="DUF1674"/>
    <property type="match status" value="1"/>
</dbReference>
<dbReference type="PANTHER" id="PTHR28524">
    <property type="entry name" value="SUCCINATE DEHYDROGENASE ASSEMBLY FACTOR 4, MITOCHONDRIAL"/>
    <property type="match status" value="1"/>
</dbReference>
<dbReference type="InterPro" id="IPR012875">
    <property type="entry name" value="SDHF4"/>
</dbReference>
<accession>A0A7S1D661</accession>
<evidence type="ECO:0000256" key="2">
    <source>
        <dbReference type="ARBA" id="ARBA00022170"/>
    </source>
</evidence>
<dbReference type="GO" id="GO:0034553">
    <property type="term" value="P:mitochondrial respiratory chain complex II assembly"/>
    <property type="evidence" value="ECO:0007669"/>
    <property type="project" value="TreeGrafter"/>
</dbReference>
<dbReference type="EMBL" id="HBFW01013948">
    <property type="protein sequence ID" value="CAD8937795.1"/>
    <property type="molecule type" value="Transcribed_RNA"/>
</dbReference>